<evidence type="ECO:0000313" key="3">
    <source>
        <dbReference type="Proteomes" id="UP000033924"/>
    </source>
</evidence>
<keyword evidence="3" id="KW-1185">Reference proteome</keyword>
<keyword evidence="1" id="KW-1133">Transmembrane helix</keyword>
<protein>
    <submittedName>
        <fullName evidence="2">Uncharacterized protein</fullName>
    </submittedName>
</protein>
<reference evidence="2 3" key="1">
    <citation type="submission" date="2015-01" db="EMBL/GenBank/DDBJ databases">
        <title>Erwinia tracheiphila.</title>
        <authorList>
            <person name="Shapiro L.R."/>
        </authorList>
    </citation>
    <scope>NUCLEOTIDE SEQUENCE [LARGE SCALE GENOMIC DNA]</scope>
    <source>
        <strain evidence="2 3">BuffGH</strain>
    </source>
</reference>
<dbReference type="PATRIC" id="fig|65700.7.peg.3924"/>
<name>A0A0M2KGU8_9GAMM</name>
<proteinExistence type="predicted"/>
<evidence type="ECO:0000256" key="1">
    <source>
        <dbReference type="SAM" id="Phobius"/>
    </source>
</evidence>
<feature type="transmembrane region" description="Helical" evidence="1">
    <location>
        <begin position="49"/>
        <end position="82"/>
    </location>
</feature>
<keyword evidence="1" id="KW-0472">Membrane</keyword>
<evidence type="ECO:0000313" key="2">
    <source>
        <dbReference type="EMBL" id="KKF36552.1"/>
    </source>
</evidence>
<comment type="caution">
    <text evidence="2">The sequence shown here is derived from an EMBL/GenBank/DDBJ whole genome shotgun (WGS) entry which is preliminary data.</text>
</comment>
<dbReference type="Proteomes" id="UP000033924">
    <property type="component" value="Unassembled WGS sequence"/>
</dbReference>
<sequence>MYLQNTPKFVSHIDKGQIMLRSYRAYIPARLGEDISATSVNIAAYLDCVGWALLLAGVGCWFAGWIAVMGIIFVVGVLFLLVGSSL</sequence>
<dbReference type="AlphaFoldDB" id="A0A0M2KGU8"/>
<dbReference type="EMBL" id="JXNU01000003">
    <property type="protein sequence ID" value="KKF36552.1"/>
    <property type="molecule type" value="Genomic_DNA"/>
</dbReference>
<organism evidence="2 3">
    <name type="scientific">Erwinia tracheiphila</name>
    <dbReference type="NCBI Taxonomy" id="65700"/>
    <lineage>
        <taxon>Bacteria</taxon>
        <taxon>Pseudomonadati</taxon>
        <taxon>Pseudomonadota</taxon>
        <taxon>Gammaproteobacteria</taxon>
        <taxon>Enterobacterales</taxon>
        <taxon>Erwiniaceae</taxon>
        <taxon>Erwinia</taxon>
    </lineage>
</organism>
<accession>A0A0M2KGU8</accession>
<gene>
    <name evidence="2" type="ORF">SY86_15690</name>
</gene>
<keyword evidence="1" id="KW-0812">Transmembrane</keyword>